<dbReference type="AlphaFoldDB" id="A0A6P0DKC1"/>
<accession>A0A6P0DKC1</accession>
<comment type="caution">
    <text evidence="2">The sequence shown here is derived from an EMBL/GenBank/DDBJ whole genome shotgun (WGS) entry which is preliminary data.</text>
</comment>
<evidence type="ECO:0000313" key="2">
    <source>
        <dbReference type="EMBL" id="NEK53619.1"/>
    </source>
</evidence>
<evidence type="ECO:0000313" key="3">
    <source>
        <dbReference type="Proteomes" id="UP000471409"/>
    </source>
</evidence>
<sequence>MNRLGTTVAFYSDETVVSFCSRLAVANGVASVREFCWYIGIDFQKIRTGDAVEVGRLMALAGLSSHVAERRSVRRVDALSPAEGETISIRSFSSARLRYCPRCLQEDVANGTGPEATRPYGRVLWCVGFIRACRKHEVGLQTMDAKDIDPAGYHDVARMIEKVLRCSDFEKALPRQLSYPFEWYVEDRLARRNSRRLWIDELPLYVVARLCETIGAMEKFGKQFVSEGIVEPDWADAAQIGFEVLSEGRSAFEDHLRTWHDPFWSTKSHVGGRLLYGRLYDRLAHEIEDPAYDPIRKIMYDVTLEALPVGPGDHLFGPLQERRLHSVHSAACEYGLHPRTMLKLVENAGILLDGGGSTYERKLMKAAAVKRMMKKVGAAIDWEDAMARLGVTRTMWKTLADRYVEPLSETGRRGMHALYDPDDIDAFIAKATSRATLPIETSSELLPIEKIVKKTNCKFVEVLDLLLEGRLTRVAVDHRGVGLGCLRFDAEEIAELLRLPDLGGLSLREVSQRLTINDRVVRQLVDRGYLESEIAINPVKRCEQQIVREPVITDFVGEFVSLYILAKERRQNIGALKRELTGLGVAPAFPPDDIGATFYRRRELPSA</sequence>
<evidence type="ECO:0000259" key="1">
    <source>
        <dbReference type="Pfam" id="PF06527"/>
    </source>
</evidence>
<protein>
    <recommendedName>
        <fullName evidence="1">TniQ domain-containing protein</fullName>
    </recommendedName>
</protein>
<reference evidence="2 3" key="1">
    <citation type="submission" date="2020-01" db="EMBL/GenBank/DDBJ databases">
        <title>Rhizobium genotypes associated with high levels of biological nitrogen fixation by grain legumes in a temperate-maritime cropping system.</title>
        <authorList>
            <person name="Maluk M."/>
            <person name="Francesc Ferrando Molina F."/>
            <person name="Lopez Del Egido L."/>
            <person name="Lafos M."/>
            <person name="Langarica-Fuentes A."/>
            <person name="Gebre Yohannes G."/>
            <person name="Young M.W."/>
            <person name="Martin P."/>
            <person name="Gantlett R."/>
            <person name="Kenicer G."/>
            <person name="Hawes C."/>
            <person name="Begg G.S."/>
            <person name="Quilliam R.S."/>
            <person name="Squire G.R."/>
            <person name="Poole P.S."/>
            <person name="Young P.W."/>
            <person name="Iannetta P.M."/>
            <person name="James E.K."/>
        </authorList>
    </citation>
    <scope>NUCLEOTIDE SEQUENCE [LARGE SCALE GENOMIC DNA]</scope>
    <source>
        <strain evidence="2 3">JHI944</strain>
    </source>
</reference>
<feature type="domain" description="TniQ" evidence="1">
    <location>
        <begin position="7"/>
        <end position="140"/>
    </location>
</feature>
<gene>
    <name evidence="2" type="ORF">GUK36_29900</name>
</gene>
<dbReference type="EMBL" id="WXXP01000015">
    <property type="protein sequence ID" value="NEK53619.1"/>
    <property type="molecule type" value="Genomic_DNA"/>
</dbReference>
<dbReference type="Pfam" id="PF06527">
    <property type="entry name" value="TniQ"/>
    <property type="match status" value="1"/>
</dbReference>
<proteinExistence type="predicted"/>
<dbReference type="Proteomes" id="UP000471409">
    <property type="component" value="Unassembled WGS sequence"/>
</dbReference>
<organism evidence="2 3">
    <name type="scientific">Rhizobium leguminosarum</name>
    <dbReference type="NCBI Taxonomy" id="384"/>
    <lineage>
        <taxon>Bacteria</taxon>
        <taxon>Pseudomonadati</taxon>
        <taxon>Pseudomonadota</taxon>
        <taxon>Alphaproteobacteria</taxon>
        <taxon>Hyphomicrobiales</taxon>
        <taxon>Rhizobiaceae</taxon>
        <taxon>Rhizobium/Agrobacterium group</taxon>
        <taxon>Rhizobium</taxon>
    </lineage>
</organism>
<dbReference type="InterPro" id="IPR009492">
    <property type="entry name" value="TniQ"/>
</dbReference>
<name>A0A6P0DKC1_RHILE</name>
<dbReference type="RefSeq" id="WP_164000297.1">
    <property type="nucleotide sequence ID" value="NZ_JARXWA010000024.1"/>
</dbReference>